<proteinExistence type="predicted"/>
<evidence type="ECO:0008006" key="3">
    <source>
        <dbReference type="Google" id="ProtNLM"/>
    </source>
</evidence>
<gene>
    <name evidence="1" type="ordered locus">STHERM_c13570</name>
</gene>
<dbReference type="SUPFAM" id="SSF56784">
    <property type="entry name" value="HAD-like"/>
    <property type="match status" value="1"/>
</dbReference>
<dbReference type="Gene3D" id="1.10.40.40">
    <property type="entry name" value="Deoxyribonucleotidase, domain 2"/>
    <property type="match status" value="1"/>
</dbReference>
<name>E0RU76_WINT6</name>
<reference evidence="1 2" key="2">
    <citation type="journal article" date="2010" name="J. Bacteriol.">
        <title>Genome sequence of the polysaccharide-degrading, thermophilic anaerobe Spirochaeta thermophila DSM 6192.</title>
        <authorList>
            <person name="Angelov A."/>
            <person name="Liebl S."/>
            <person name="Ballschmiter M."/>
            <person name="Bomeke M."/>
            <person name="Lehmann R."/>
            <person name="Liesegang H."/>
            <person name="Daniel R."/>
            <person name="Liebl W."/>
        </authorList>
    </citation>
    <scope>NUCLEOTIDE SEQUENCE [LARGE SCALE GENOMIC DNA]</scope>
    <source>
        <strain evidence="2">ATCC 49972 / DSM 6192 / RI 19.B1</strain>
    </source>
</reference>
<protein>
    <recommendedName>
        <fullName evidence="3">5' nucleotidase, deoxy (Pyrimidine), cytosolic type C protein (NT5C)</fullName>
    </recommendedName>
</protein>
<accession>E0RU76</accession>
<organism evidence="1 2">
    <name type="scientific">Winmispira thermophila (strain ATCC 49972 / DSM 6192 / RI 19.B1)</name>
    <name type="common">Spirochaeta thermophila</name>
    <dbReference type="NCBI Taxonomy" id="665571"/>
    <lineage>
        <taxon>Bacteria</taxon>
        <taxon>Pseudomonadati</taxon>
        <taxon>Spirochaetota</taxon>
        <taxon>Spirochaetia</taxon>
        <taxon>Winmispirales</taxon>
        <taxon>Winmispiraceae</taxon>
        <taxon>Winmispira</taxon>
    </lineage>
</organism>
<dbReference type="AlphaFoldDB" id="E0RU76"/>
<dbReference type="RefSeq" id="WP_013314137.1">
    <property type="nucleotide sequence ID" value="NC_014484.1"/>
</dbReference>
<dbReference type="eggNOG" id="ENOG5032TSM">
    <property type="taxonomic scope" value="Bacteria"/>
</dbReference>
<dbReference type="InterPro" id="IPR036412">
    <property type="entry name" value="HAD-like_sf"/>
</dbReference>
<dbReference type="EMBL" id="CP001698">
    <property type="protein sequence ID" value="ADN02297.1"/>
    <property type="molecule type" value="Genomic_DNA"/>
</dbReference>
<dbReference type="KEGG" id="sta:STHERM_c13570"/>
<dbReference type="InterPro" id="IPR023214">
    <property type="entry name" value="HAD_sf"/>
</dbReference>
<dbReference type="Gene3D" id="3.40.50.1000">
    <property type="entry name" value="HAD superfamily/HAD-like"/>
    <property type="match status" value="1"/>
</dbReference>
<dbReference type="PaxDb" id="665571-STHERM_c13570"/>
<evidence type="ECO:0000313" key="2">
    <source>
        <dbReference type="Proteomes" id="UP000001296"/>
    </source>
</evidence>
<dbReference type="Proteomes" id="UP000001296">
    <property type="component" value="Chromosome"/>
</dbReference>
<evidence type="ECO:0000313" key="1">
    <source>
        <dbReference type="EMBL" id="ADN02297.1"/>
    </source>
</evidence>
<dbReference type="HOGENOM" id="CLU_115573_0_0_12"/>
<reference key="1">
    <citation type="submission" date="2009-08" db="EMBL/GenBank/DDBJ databases">
        <title>The genome sequence of Spirochaeta thermophila DSM6192.</title>
        <authorList>
            <person name="Angelov A."/>
            <person name="Mientus M."/>
            <person name="Wittenberg S."/>
            <person name="Lehmann R."/>
            <person name="Liesegang H."/>
            <person name="Daniel R."/>
            <person name="Liebl W."/>
        </authorList>
    </citation>
    <scope>NUCLEOTIDE SEQUENCE</scope>
    <source>
        <strain>DSM 6192</strain>
    </source>
</reference>
<sequence>MPYRIFVDLDGVLVDFEKGVLEATGKRVDEQSPSEMWAVLARTPEFYARLDWLPDGRKLWEFLRPFKPTILTGLPLGRWAAPQKRTWCRIHLGPEVPVLTCLSRHKAATALEVLRPGEVPLLIDDRESLRPSWEEIGGIFIHHTSADATISSLTSLLREVLEGLD</sequence>